<evidence type="ECO:0000256" key="3">
    <source>
        <dbReference type="ARBA" id="ARBA00022801"/>
    </source>
</evidence>
<dbReference type="GO" id="GO:0043409">
    <property type="term" value="P:negative regulation of MAPK cascade"/>
    <property type="evidence" value="ECO:0007669"/>
    <property type="project" value="TreeGrafter"/>
</dbReference>
<proteinExistence type="inferred from homology"/>
<dbReference type="EC" id="3.1.3.48" evidence="2"/>
<dbReference type="SMART" id="SM00195">
    <property type="entry name" value="DSPc"/>
    <property type="match status" value="1"/>
</dbReference>
<evidence type="ECO:0000256" key="2">
    <source>
        <dbReference type="ARBA" id="ARBA00013064"/>
    </source>
</evidence>
<dbReference type="InterPro" id="IPR016130">
    <property type="entry name" value="Tyr_Pase_AS"/>
</dbReference>
<dbReference type="EMBL" id="CAMXCT030002779">
    <property type="protein sequence ID" value="CAL4787725.1"/>
    <property type="molecule type" value="Genomic_DNA"/>
</dbReference>
<dbReference type="Pfam" id="PF00782">
    <property type="entry name" value="DSPc"/>
    <property type="match status" value="1"/>
</dbReference>
<evidence type="ECO:0000313" key="8">
    <source>
        <dbReference type="EMBL" id="CAL1153788.1"/>
    </source>
</evidence>
<dbReference type="CDD" id="cd14498">
    <property type="entry name" value="DSP"/>
    <property type="match status" value="1"/>
</dbReference>
<dbReference type="PROSITE" id="PS00383">
    <property type="entry name" value="TYR_PHOSPHATASE_1"/>
    <property type="match status" value="1"/>
</dbReference>
<name>A0A9P1G541_9DINO</name>
<evidence type="ECO:0000259" key="5">
    <source>
        <dbReference type="PROSITE" id="PS50054"/>
    </source>
</evidence>
<dbReference type="OrthoDB" id="406373at2759"/>
<evidence type="ECO:0000256" key="1">
    <source>
        <dbReference type="ARBA" id="ARBA00008601"/>
    </source>
</evidence>
<dbReference type="EMBL" id="CAMXCT010002779">
    <property type="protein sequence ID" value="CAI4000413.1"/>
    <property type="molecule type" value="Genomic_DNA"/>
</dbReference>
<gene>
    <name evidence="7" type="ORF">C1SCF055_LOCUS26532</name>
</gene>
<reference evidence="7" key="1">
    <citation type="submission" date="2022-10" db="EMBL/GenBank/DDBJ databases">
        <authorList>
            <person name="Chen Y."/>
            <person name="Dougan E. K."/>
            <person name="Chan C."/>
            <person name="Rhodes N."/>
            <person name="Thang M."/>
        </authorList>
    </citation>
    <scope>NUCLEOTIDE SEQUENCE</scope>
</reference>
<dbReference type="GO" id="GO:0017017">
    <property type="term" value="F:MAP kinase tyrosine/serine/threonine phosphatase activity"/>
    <property type="evidence" value="ECO:0007669"/>
    <property type="project" value="TreeGrafter"/>
</dbReference>
<dbReference type="PANTHER" id="PTHR10159:SF519">
    <property type="entry name" value="DUAL SPECIFICITY PROTEIN PHOSPHATASE MPK3"/>
    <property type="match status" value="1"/>
</dbReference>
<dbReference type="InterPro" id="IPR029021">
    <property type="entry name" value="Prot-tyrosine_phosphatase-like"/>
</dbReference>
<keyword evidence="4" id="KW-0904">Protein phosphatase</keyword>
<dbReference type="GO" id="GO:0008330">
    <property type="term" value="F:protein tyrosine/threonine phosphatase activity"/>
    <property type="evidence" value="ECO:0007669"/>
    <property type="project" value="TreeGrafter"/>
</dbReference>
<dbReference type="Gene3D" id="3.90.190.10">
    <property type="entry name" value="Protein tyrosine phosphatase superfamily"/>
    <property type="match status" value="1"/>
</dbReference>
<keyword evidence="9" id="KW-1185">Reference proteome</keyword>
<dbReference type="GO" id="GO:0005737">
    <property type="term" value="C:cytoplasm"/>
    <property type="evidence" value="ECO:0007669"/>
    <property type="project" value="TreeGrafter"/>
</dbReference>
<evidence type="ECO:0000313" key="7">
    <source>
        <dbReference type="EMBL" id="CAI4000413.1"/>
    </source>
</evidence>
<organism evidence="7">
    <name type="scientific">Cladocopium goreaui</name>
    <dbReference type="NCBI Taxonomy" id="2562237"/>
    <lineage>
        <taxon>Eukaryota</taxon>
        <taxon>Sar</taxon>
        <taxon>Alveolata</taxon>
        <taxon>Dinophyceae</taxon>
        <taxon>Suessiales</taxon>
        <taxon>Symbiodiniaceae</taxon>
        <taxon>Cladocopium</taxon>
    </lineage>
</organism>
<sequence>MGSFPSHLPASNQLSPDEEKNYLSKVYSQLRQADWQHRPAPQPALLCDWGLYVGGLNEASDAALMQDLDIRAIVNTASSMCIYTPRGAVPPSEMRLLHIDADDSDYPLLEKHFEAFEHFVSEAKANGWKTLVHCQAGMNRSTGLCVAYLIHSEHLRLMEAIHLVVERRGLVLTNPSFVKQLVRLAHKEHLLD</sequence>
<reference evidence="8" key="2">
    <citation type="submission" date="2024-04" db="EMBL/GenBank/DDBJ databases">
        <authorList>
            <person name="Chen Y."/>
            <person name="Shah S."/>
            <person name="Dougan E. K."/>
            <person name="Thang M."/>
            <person name="Chan C."/>
        </authorList>
    </citation>
    <scope>NUCLEOTIDE SEQUENCE [LARGE SCALE GENOMIC DNA]</scope>
</reference>
<dbReference type="AlphaFoldDB" id="A0A9P1G541"/>
<dbReference type="InterPro" id="IPR020422">
    <property type="entry name" value="TYR_PHOSPHATASE_DUAL_dom"/>
</dbReference>
<comment type="similarity">
    <text evidence="1">Belongs to the protein-tyrosine phosphatase family. Non-receptor class dual specificity subfamily.</text>
</comment>
<feature type="domain" description="Tyrosine-protein phosphatase" evidence="5">
    <location>
        <begin position="42"/>
        <end position="190"/>
    </location>
</feature>
<comment type="caution">
    <text evidence="7">The sequence shown here is derived from an EMBL/GenBank/DDBJ whole genome shotgun (WGS) entry which is preliminary data.</text>
</comment>
<dbReference type="PANTHER" id="PTHR10159">
    <property type="entry name" value="DUAL SPECIFICITY PROTEIN PHOSPHATASE"/>
    <property type="match status" value="1"/>
</dbReference>
<dbReference type="SUPFAM" id="SSF52799">
    <property type="entry name" value="(Phosphotyrosine protein) phosphatases II"/>
    <property type="match status" value="1"/>
</dbReference>
<dbReference type="EMBL" id="CAMXCT020002779">
    <property type="protein sequence ID" value="CAL1153788.1"/>
    <property type="molecule type" value="Genomic_DNA"/>
</dbReference>
<dbReference type="Proteomes" id="UP001152797">
    <property type="component" value="Unassembled WGS sequence"/>
</dbReference>
<evidence type="ECO:0000313" key="9">
    <source>
        <dbReference type="Proteomes" id="UP001152797"/>
    </source>
</evidence>
<feature type="domain" description="Tyrosine specific protein phosphatases" evidence="6">
    <location>
        <begin position="110"/>
        <end position="168"/>
    </location>
</feature>
<dbReference type="PROSITE" id="PS50056">
    <property type="entry name" value="TYR_PHOSPHATASE_2"/>
    <property type="match status" value="1"/>
</dbReference>
<keyword evidence="3" id="KW-0378">Hydrolase</keyword>
<dbReference type="InterPro" id="IPR000340">
    <property type="entry name" value="Dual-sp_phosphatase_cat-dom"/>
</dbReference>
<dbReference type="PROSITE" id="PS50054">
    <property type="entry name" value="TYR_PHOSPHATASE_DUAL"/>
    <property type="match status" value="1"/>
</dbReference>
<evidence type="ECO:0000259" key="6">
    <source>
        <dbReference type="PROSITE" id="PS50056"/>
    </source>
</evidence>
<accession>A0A9P1G541</accession>
<dbReference type="GO" id="GO:0033550">
    <property type="term" value="F:MAP kinase tyrosine phosphatase activity"/>
    <property type="evidence" value="ECO:0007669"/>
    <property type="project" value="TreeGrafter"/>
</dbReference>
<evidence type="ECO:0000256" key="4">
    <source>
        <dbReference type="ARBA" id="ARBA00022912"/>
    </source>
</evidence>
<protein>
    <recommendedName>
        <fullName evidence="2">protein-tyrosine-phosphatase</fullName>
        <ecNumber evidence="2">3.1.3.48</ecNumber>
    </recommendedName>
</protein>
<dbReference type="InterPro" id="IPR000387">
    <property type="entry name" value="Tyr_Pase_dom"/>
</dbReference>